<dbReference type="InterPro" id="IPR001434">
    <property type="entry name" value="OmcB-like_DUF11"/>
</dbReference>
<dbReference type="InterPro" id="IPR001119">
    <property type="entry name" value="SLH_dom"/>
</dbReference>
<dbReference type="PANTHER" id="PTHR43308:SF5">
    <property type="entry name" value="S-LAYER PROTEIN _ PEPTIDOGLYCAN ENDO-BETA-N-ACETYLGLUCOSAMINIDASE"/>
    <property type="match status" value="1"/>
</dbReference>
<dbReference type="OrthoDB" id="43070at2"/>
<dbReference type="RefSeq" id="WP_105368016.1">
    <property type="nucleotide sequence ID" value="NZ_NEMB01000003.1"/>
</dbReference>
<evidence type="ECO:0000256" key="2">
    <source>
        <dbReference type="SAM" id="MobiDB-lite"/>
    </source>
</evidence>
<feature type="chain" id="PRO_5015528429" description="SLH domain-containing protein" evidence="3">
    <location>
        <begin position="30"/>
        <end position="967"/>
    </location>
</feature>
<dbReference type="InterPro" id="IPR051465">
    <property type="entry name" value="Cell_Envelope_Struct_Comp"/>
</dbReference>
<keyword evidence="1" id="KW-0677">Repeat</keyword>
<evidence type="ECO:0000259" key="4">
    <source>
        <dbReference type="PROSITE" id="PS51272"/>
    </source>
</evidence>
<dbReference type="PANTHER" id="PTHR43308">
    <property type="entry name" value="OUTER MEMBRANE PROTEIN ALPHA-RELATED"/>
    <property type="match status" value="1"/>
</dbReference>
<sequence>MKVVCKKTAFLIVCISLLVTSVLGNGVFADPEFPDYVKSIEDIGIDEFGAPLKSVVVSNAKEGFLQPKYSFSLPIDKLKNFFSVYGESQSNNGTSSVIVTNTNLRILVDNGEPEIKRTTISEYITSDINMFPDTITQPGTVPNPQNPFFSGVLYKDGDSYFENGKYVQWYSVTDDFKYYYYEVTFKYTENVPSELTISSPLNNSFTNKNQLYIDGNVKDKNNGDEINIFYNIKKTGGNQNEDGKTGEDKDEENDDSILNKTIQLNAEPIIIENDSSTYTVLEHPFDGSIDISGLEDGDYTIDFWALDKNQLSSEIITISFTVDRTPPAKPIITQDPDNDTPTNGTVIVEIEYPDDPAEKKYKIGDDDDWKDYVGPIEVDENDTIYAKSEDEAGNESEIAEHEVTNIDTTPPGPPTIITSADSTIEIPIYVTIEPGIDEGSGVNRVEFRLYDPNNGIELDANVYDEEDEFDEADEANEEAESGEGEKADQGDENSETDADETDNEDEYGKDDETDSEDESDKADETGETDEADETDDTELPKWTIYKGEFEINRIGTTRIIARTIDNAGNISEEAVKDVKISKKPTPSPKPSTPPKDNDRPPSGGGGGGKSSDDDDTVKEPNNTVPGTTTGSPVDLAVFLHTDKSIYGEGEIITFTIEYKNKSSNTAYGVAIDAEIPKNTTLDNPSEGEVNEDKNKITWKIGTLSGKASGKIEYTVKVNELDRAEIKTTNTATISFSNSALNPDDDTSTVSFLLYSDRFKDNYHTKYIYGYEDNTFRPGNNITRAEVAAIMFHILELKESDIVAKDYPDLNENHWAYKQIQAVTGANIFTGYEDGSFRPDNYITRAEFATVLANHLGLKNVESLKVNFADIEGHWAKNFIEEIYRVRLIQGYIENDVRVFKPDNHITRAEAVTIINNMLFRGPLLGAEVPFDDVPENHWAYGHILESSVDHYYTRNNDETETIVLKEE</sequence>
<feature type="domain" description="SLH" evidence="4">
    <location>
        <begin position="802"/>
        <end position="865"/>
    </location>
</feature>
<feature type="domain" description="SLH" evidence="4">
    <location>
        <begin position="866"/>
        <end position="928"/>
    </location>
</feature>
<feature type="signal peptide" evidence="3">
    <location>
        <begin position="1"/>
        <end position="29"/>
    </location>
</feature>
<proteinExistence type="predicted"/>
<dbReference type="Pfam" id="PF01345">
    <property type="entry name" value="DUF11"/>
    <property type="match status" value="1"/>
</dbReference>
<accession>A0A2S8RAF6</accession>
<organism evidence="5 6">
    <name type="scientific">Acetivibrio saccincola</name>
    <dbReference type="NCBI Taxonomy" id="1677857"/>
    <lineage>
        <taxon>Bacteria</taxon>
        <taxon>Bacillati</taxon>
        <taxon>Bacillota</taxon>
        <taxon>Clostridia</taxon>
        <taxon>Eubacteriales</taxon>
        <taxon>Oscillospiraceae</taxon>
        <taxon>Acetivibrio</taxon>
    </lineage>
</organism>
<feature type="domain" description="SLH" evidence="4">
    <location>
        <begin position="738"/>
        <end position="801"/>
    </location>
</feature>
<evidence type="ECO:0000313" key="5">
    <source>
        <dbReference type="EMBL" id="PQQ66769.1"/>
    </source>
</evidence>
<dbReference type="EMBL" id="NEMB01000003">
    <property type="protein sequence ID" value="PQQ66769.1"/>
    <property type="molecule type" value="Genomic_DNA"/>
</dbReference>
<protein>
    <recommendedName>
        <fullName evidence="4">SLH domain-containing protein</fullName>
    </recommendedName>
</protein>
<evidence type="ECO:0000313" key="6">
    <source>
        <dbReference type="Proteomes" id="UP000239720"/>
    </source>
</evidence>
<gene>
    <name evidence="5" type="ORF">B9R14_08405</name>
</gene>
<feature type="region of interest" description="Disordered" evidence="2">
    <location>
        <begin position="467"/>
        <end position="541"/>
    </location>
</feature>
<feature type="compositionally biased region" description="Acidic residues" evidence="2">
    <location>
        <begin position="490"/>
        <end position="537"/>
    </location>
</feature>
<dbReference type="PROSITE" id="PS51272">
    <property type="entry name" value="SLH"/>
    <property type="match status" value="3"/>
</dbReference>
<dbReference type="AlphaFoldDB" id="A0A2S8RAF6"/>
<reference evidence="5 6" key="1">
    <citation type="journal article" date="2018" name="Syst. Appl. Microbiol.">
        <title>Characterization and high-quality draft genome sequence of Herbivorax saccincola A7, an anaerobic, alkaliphilic, thermophilic, cellulolytic, and xylanolytic bacterium.</title>
        <authorList>
            <person name="Aikawa S."/>
            <person name="Baramee S."/>
            <person name="Sermsathanaswadi J."/>
            <person name="Thianheng P."/>
            <person name="Tachaapaikoon C."/>
            <person name="Shikata A."/>
            <person name="Waeonukul R."/>
            <person name="Pason P."/>
            <person name="Ratanakhanokchai K."/>
            <person name="Kosugi A."/>
        </authorList>
    </citation>
    <scope>NUCLEOTIDE SEQUENCE [LARGE SCALE GENOMIC DNA]</scope>
    <source>
        <strain evidence="5 6">A7</strain>
    </source>
</reference>
<feature type="region of interest" description="Disordered" evidence="2">
    <location>
        <begin position="575"/>
        <end position="632"/>
    </location>
</feature>
<evidence type="ECO:0000256" key="3">
    <source>
        <dbReference type="SAM" id="SignalP"/>
    </source>
</evidence>
<feature type="compositionally biased region" description="Acidic residues" evidence="2">
    <location>
        <begin position="467"/>
        <end position="482"/>
    </location>
</feature>
<keyword evidence="3" id="KW-0732">Signal</keyword>
<dbReference type="Gene3D" id="2.60.40.1170">
    <property type="entry name" value="Mu homology domain, subdomain B"/>
    <property type="match status" value="1"/>
</dbReference>
<dbReference type="Pfam" id="PF00395">
    <property type="entry name" value="SLH"/>
    <property type="match status" value="3"/>
</dbReference>
<dbReference type="Proteomes" id="UP000239720">
    <property type="component" value="Unassembled WGS sequence"/>
</dbReference>
<evidence type="ECO:0000256" key="1">
    <source>
        <dbReference type="ARBA" id="ARBA00022737"/>
    </source>
</evidence>
<name>A0A2S8RAF6_9FIRM</name>
<comment type="caution">
    <text evidence="5">The sequence shown here is derived from an EMBL/GenBank/DDBJ whole genome shotgun (WGS) entry which is preliminary data.</text>
</comment>
<feature type="region of interest" description="Disordered" evidence="2">
    <location>
        <begin position="389"/>
        <end position="413"/>
    </location>
</feature>
<feature type="compositionally biased region" description="Polar residues" evidence="2">
    <location>
        <begin position="619"/>
        <end position="631"/>
    </location>
</feature>